<protein>
    <submittedName>
        <fullName evidence="1">Putative Lipopolysaccharide biosynthesis protein rffA</fullName>
    </submittedName>
</protein>
<comment type="caution">
    <text evidence="1">The sequence shown here is derived from an EMBL/GenBank/DDBJ whole genome shotgun (WGS) entry which is preliminary data.</text>
</comment>
<evidence type="ECO:0000313" key="2">
    <source>
        <dbReference type="Proteomes" id="UP000005446"/>
    </source>
</evidence>
<sequence>MAKVKSIKFRFLHKFNYSFKKKIPFNRPTFIGGEVDNVIDATKRGSLGGNGHYTKKCQQWITQHMGGGRTFLTTSCTSALEMAAILMDIKYGDEVIVPSYTYVSTINAFLLRGATLVYVDVDPGTMNIDHKLIAAAITQKTRAIVHYDSSS</sequence>
<gene>
    <name evidence="1" type="ORF">M7I_2599</name>
</gene>
<dbReference type="InterPro" id="IPR015421">
    <property type="entry name" value="PyrdxlP-dep_Trfase_major"/>
</dbReference>
<accession>H0EJ97</accession>
<dbReference type="GO" id="GO:0000271">
    <property type="term" value="P:polysaccharide biosynthetic process"/>
    <property type="evidence" value="ECO:0007669"/>
    <property type="project" value="TreeGrafter"/>
</dbReference>
<organism evidence="1 2">
    <name type="scientific">Glarea lozoyensis (strain ATCC 74030 / MF5533)</name>
    <dbReference type="NCBI Taxonomy" id="1104152"/>
    <lineage>
        <taxon>Eukaryota</taxon>
        <taxon>Fungi</taxon>
        <taxon>Dikarya</taxon>
        <taxon>Ascomycota</taxon>
        <taxon>Pezizomycotina</taxon>
        <taxon>Leotiomycetes</taxon>
        <taxon>Helotiales</taxon>
        <taxon>Helotiaceae</taxon>
        <taxon>Glarea</taxon>
    </lineage>
</organism>
<dbReference type="Gene3D" id="3.40.640.10">
    <property type="entry name" value="Type I PLP-dependent aspartate aminotransferase-like (Major domain)"/>
    <property type="match status" value="1"/>
</dbReference>
<dbReference type="PANTHER" id="PTHR30244">
    <property type="entry name" value="TRANSAMINASE"/>
    <property type="match status" value="1"/>
</dbReference>
<name>H0EJ97_GLAL7</name>
<dbReference type="GO" id="GO:0019180">
    <property type="term" value="F:dTDP-4-amino-4,6-dideoxygalactose transaminase activity"/>
    <property type="evidence" value="ECO:0007669"/>
    <property type="project" value="TreeGrafter"/>
</dbReference>
<dbReference type="Pfam" id="PF01041">
    <property type="entry name" value="DegT_DnrJ_EryC1"/>
    <property type="match status" value="1"/>
</dbReference>
<dbReference type="EMBL" id="AGUE01000054">
    <property type="protein sequence ID" value="EHL01385.1"/>
    <property type="molecule type" value="Genomic_DNA"/>
</dbReference>
<keyword evidence="2" id="KW-1185">Reference proteome</keyword>
<evidence type="ECO:0000313" key="1">
    <source>
        <dbReference type="EMBL" id="EHL01385.1"/>
    </source>
</evidence>
<dbReference type="InterPro" id="IPR000653">
    <property type="entry name" value="DegT/StrS_aminotransferase"/>
</dbReference>
<dbReference type="SUPFAM" id="SSF53383">
    <property type="entry name" value="PLP-dependent transferases"/>
    <property type="match status" value="1"/>
</dbReference>
<dbReference type="PANTHER" id="PTHR30244:SF34">
    <property type="entry name" value="DTDP-4-AMINO-4,6-DIDEOXYGALACTOSE TRANSAMINASE"/>
    <property type="match status" value="1"/>
</dbReference>
<dbReference type="InterPro" id="IPR015424">
    <property type="entry name" value="PyrdxlP-dep_Trfase"/>
</dbReference>
<dbReference type="Proteomes" id="UP000005446">
    <property type="component" value="Unassembled WGS sequence"/>
</dbReference>
<proteinExistence type="predicted"/>
<dbReference type="HOGENOM" id="CLU_1731639_0_0_1"/>
<dbReference type="AlphaFoldDB" id="H0EJ97"/>
<dbReference type="OrthoDB" id="416253at2759"/>
<reference evidence="1 2" key="1">
    <citation type="journal article" date="2012" name="Eukaryot. Cell">
        <title>Genome sequence of the fungus Glarea lozoyensis: the first genome sequence of a species from the Helotiaceae family.</title>
        <authorList>
            <person name="Youssar L."/>
            <person name="Gruening B.A."/>
            <person name="Erxleben A."/>
            <person name="Guenther S."/>
            <person name="Huettel W."/>
        </authorList>
    </citation>
    <scope>NUCLEOTIDE SEQUENCE [LARGE SCALE GENOMIC DNA]</scope>
    <source>
        <strain evidence="2">ATCC 74030 / MF5533</strain>
    </source>
</reference>
<dbReference type="InParanoid" id="H0EJ97"/>
<dbReference type="GO" id="GO:0030170">
    <property type="term" value="F:pyridoxal phosphate binding"/>
    <property type="evidence" value="ECO:0007669"/>
    <property type="project" value="TreeGrafter"/>
</dbReference>